<keyword evidence="3" id="KW-1185">Reference proteome</keyword>
<dbReference type="VEuPathDB" id="MicrosporidiaDB:A0H76_538"/>
<comment type="caution">
    <text evidence="2">The sequence shown here is derived from an EMBL/GenBank/DDBJ whole genome shotgun (WGS) entry which is preliminary data.</text>
</comment>
<keyword evidence="1" id="KW-1133">Transmembrane helix</keyword>
<sequence>MELDEQNNFIKKARLLKTEISNITSKIDNQDVILESIKGSTENAYKNVNENYFNFNYIMTRLENDYRTTLIGILGLIIIFMWLLLKL</sequence>
<name>A0A1X0Q6T7_9MICR</name>
<evidence type="ECO:0000313" key="3">
    <source>
        <dbReference type="Proteomes" id="UP000192356"/>
    </source>
</evidence>
<keyword evidence="1" id="KW-0472">Membrane</keyword>
<dbReference type="EMBL" id="LVKB01000299">
    <property type="protein sequence ID" value="ORD95464.1"/>
    <property type="molecule type" value="Genomic_DNA"/>
</dbReference>
<evidence type="ECO:0000256" key="1">
    <source>
        <dbReference type="SAM" id="Phobius"/>
    </source>
</evidence>
<reference evidence="2 3" key="1">
    <citation type="journal article" date="2017" name="Environ. Microbiol.">
        <title>Decay of the glycolytic pathway and adaptation to intranuclear parasitism within Enterocytozoonidae microsporidia.</title>
        <authorList>
            <person name="Wiredu Boakye D."/>
            <person name="Jaroenlak P."/>
            <person name="Prachumwat A."/>
            <person name="Williams T.A."/>
            <person name="Bateman K.S."/>
            <person name="Itsathitphaisarn O."/>
            <person name="Sritunyalucksana K."/>
            <person name="Paszkiewicz K.H."/>
            <person name="Moore K.A."/>
            <person name="Stentiford G.D."/>
            <person name="Williams B.A."/>
        </authorList>
    </citation>
    <scope>NUCLEOTIDE SEQUENCE [LARGE SCALE GENOMIC DNA]</scope>
    <source>
        <strain evidence="2 3">GB1</strain>
    </source>
</reference>
<dbReference type="Proteomes" id="UP000192356">
    <property type="component" value="Unassembled WGS sequence"/>
</dbReference>
<keyword evidence="1" id="KW-0812">Transmembrane</keyword>
<accession>A0A1X0Q6T7</accession>
<evidence type="ECO:0008006" key="4">
    <source>
        <dbReference type="Google" id="ProtNLM"/>
    </source>
</evidence>
<dbReference type="VEuPathDB" id="MicrosporidiaDB:HERIO_2475"/>
<feature type="transmembrane region" description="Helical" evidence="1">
    <location>
        <begin position="66"/>
        <end position="85"/>
    </location>
</feature>
<dbReference type="AlphaFoldDB" id="A0A1X0Q6T7"/>
<proteinExistence type="predicted"/>
<gene>
    <name evidence="2" type="ORF">HERIO_2475</name>
</gene>
<organism evidence="2 3">
    <name type="scientific">Hepatospora eriocheir</name>
    <dbReference type="NCBI Taxonomy" id="1081669"/>
    <lineage>
        <taxon>Eukaryota</taxon>
        <taxon>Fungi</taxon>
        <taxon>Fungi incertae sedis</taxon>
        <taxon>Microsporidia</taxon>
        <taxon>Hepatosporidae</taxon>
        <taxon>Hepatospora</taxon>
    </lineage>
</organism>
<protein>
    <recommendedName>
        <fullName evidence="4">t-SNARE coiled-coil homology domain-containing protein</fullName>
    </recommendedName>
</protein>
<evidence type="ECO:0000313" key="2">
    <source>
        <dbReference type="EMBL" id="ORD95464.1"/>
    </source>
</evidence>